<feature type="repeat" description="PPR" evidence="4">
    <location>
        <begin position="280"/>
        <end position="314"/>
    </location>
</feature>
<name>A0A3L6DYZ0_MAIZE</name>
<evidence type="ECO:0000313" key="6">
    <source>
        <dbReference type="Proteomes" id="UP000251960"/>
    </source>
</evidence>
<dbReference type="InterPro" id="IPR011990">
    <property type="entry name" value="TPR-like_helical_dom_sf"/>
</dbReference>
<dbReference type="AlphaFoldDB" id="A0A3L6DYZ0"/>
<evidence type="ECO:0000256" key="4">
    <source>
        <dbReference type="PROSITE-ProRule" id="PRU00708"/>
    </source>
</evidence>
<keyword evidence="3" id="KW-0809">Transit peptide</keyword>
<dbReference type="InterPro" id="IPR002885">
    <property type="entry name" value="PPR_rpt"/>
</dbReference>
<evidence type="ECO:0000256" key="2">
    <source>
        <dbReference type="ARBA" id="ARBA00022737"/>
    </source>
</evidence>
<dbReference type="Pfam" id="PF13041">
    <property type="entry name" value="PPR_2"/>
    <property type="match status" value="3"/>
</dbReference>
<evidence type="ECO:0000313" key="5">
    <source>
        <dbReference type="EMBL" id="PWZ13293.1"/>
    </source>
</evidence>
<evidence type="ECO:0000256" key="1">
    <source>
        <dbReference type="ARBA" id="ARBA00007626"/>
    </source>
</evidence>
<dbReference type="Proteomes" id="UP000251960">
    <property type="component" value="Chromosome 7"/>
</dbReference>
<feature type="repeat" description="PPR" evidence="4">
    <location>
        <begin position="114"/>
        <end position="148"/>
    </location>
</feature>
<feature type="repeat" description="PPR" evidence="4">
    <location>
        <begin position="76"/>
        <end position="110"/>
    </location>
</feature>
<dbReference type="Pfam" id="PF12854">
    <property type="entry name" value="PPR_1"/>
    <property type="match status" value="2"/>
</dbReference>
<gene>
    <name evidence="5" type="primary">Rf1_3</name>
    <name evidence="5" type="ORF">Zm00014a_008676</name>
</gene>
<dbReference type="Gene3D" id="1.25.40.10">
    <property type="entry name" value="Tetratricopeptide repeat domain"/>
    <property type="match status" value="3"/>
</dbReference>
<feature type="repeat" description="PPR" evidence="4">
    <location>
        <begin position="317"/>
        <end position="351"/>
    </location>
</feature>
<protein>
    <submittedName>
        <fullName evidence="5">Protein Rf1, mitochondrial</fullName>
    </submittedName>
</protein>
<reference evidence="5 6" key="1">
    <citation type="journal article" date="2018" name="Nat. Genet.">
        <title>Extensive intraspecific gene order and gene structural variations between Mo17 and other maize genomes.</title>
        <authorList>
            <person name="Sun S."/>
            <person name="Zhou Y."/>
            <person name="Chen J."/>
            <person name="Shi J."/>
            <person name="Zhao H."/>
            <person name="Zhao H."/>
            <person name="Song W."/>
            <person name="Zhang M."/>
            <person name="Cui Y."/>
            <person name="Dong X."/>
            <person name="Liu H."/>
            <person name="Ma X."/>
            <person name="Jiao Y."/>
            <person name="Wang B."/>
            <person name="Wei X."/>
            <person name="Stein J.C."/>
            <person name="Glaubitz J.C."/>
            <person name="Lu F."/>
            <person name="Yu G."/>
            <person name="Liang C."/>
            <person name="Fengler K."/>
            <person name="Li B."/>
            <person name="Rafalski A."/>
            <person name="Schnable P.S."/>
            <person name="Ware D.H."/>
            <person name="Buckler E.S."/>
            <person name="Lai J."/>
        </authorList>
    </citation>
    <scope>NUCLEOTIDE SEQUENCE [LARGE SCALE GENOMIC DNA]</scope>
    <source>
        <strain evidence="6">cv. Missouri 17</strain>
        <tissue evidence="5">Seedling</tissue>
    </source>
</reference>
<dbReference type="PANTHER" id="PTHR47941">
    <property type="entry name" value="PENTATRICOPEPTIDE REPEAT-CONTAINING PROTEIN 3, MITOCHONDRIAL"/>
    <property type="match status" value="1"/>
</dbReference>
<comment type="caution">
    <text evidence="5">The sequence shown here is derived from an EMBL/GenBank/DDBJ whole genome shotgun (WGS) entry which is preliminary data.</text>
</comment>
<dbReference type="NCBIfam" id="TIGR00756">
    <property type="entry name" value="PPR"/>
    <property type="match status" value="6"/>
</dbReference>
<accession>A0A3L6DYZ0</accession>
<dbReference type="EMBL" id="NCVQ01000008">
    <property type="protein sequence ID" value="PWZ13293.1"/>
    <property type="molecule type" value="Genomic_DNA"/>
</dbReference>
<feature type="repeat" description="PPR" evidence="4">
    <location>
        <begin position="149"/>
        <end position="183"/>
    </location>
</feature>
<proteinExistence type="inferred from homology"/>
<dbReference type="PROSITE" id="PS51375">
    <property type="entry name" value="PPR"/>
    <property type="match status" value="6"/>
</dbReference>
<comment type="similarity">
    <text evidence="1">Belongs to the PPR family. P subfamily.</text>
</comment>
<organism evidence="5 6">
    <name type="scientific">Zea mays</name>
    <name type="common">Maize</name>
    <dbReference type="NCBI Taxonomy" id="4577"/>
    <lineage>
        <taxon>Eukaryota</taxon>
        <taxon>Viridiplantae</taxon>
        <taxon>Streptophyta</taxon>
        <taxon>Embryophyta</taxon>
        <taxon>Tracheophyta</taxon>
        <taxon>Spermatophyta</taxon>
        <taxon>Magnoliopsida</taxon>
        <taxon>Liliopsida</taxon>
        <taxon>Poales</taxon>
        <taxon>Poaceae</taxon>
        <taxon>PACMAD clade</taxon>
        <taxon>Panicoideae</taxon>
        <taxon>Andropogonodae</taxon>
        <taxon>Andropogoneae</taxon>
        <taxon>Tripsacinae</taxon>
        <taxon>Zea</taxon>
    </lineage>
</organism>
<sequence length="359" mass="39961">MMAANACAFDILIRCFCTVGRLDLAFAAFGLFLRTGWRVQNVVLNQLIKGLCDGLRTGDTMDMVFRRMPELGYTPDVFSYNALIKGLCTEKKSQEALELLLHMTADGGYNCSPDVVSYNIVIDGFFKEGDVDKAYFLFHEMPGRGFPPDLVTYSSVIDGLCKAQAMDKAEAVLQQMLDKGVMPNTRPYNSLIHGYCSLGQLAEAIGRCAEARSISDSMVRRVKNPTLPPTAACFMEMRQNGLRPNVVSYSTVIDILCKTGRVEDAVYHFNQMVSEGLSPNIVCFTSLIHGLCTIGEWKKVGELTFEMINRGIHPNADRIFMNTIMDNQCKEGRVVEAQDFFDLAIRTGVKPDVISYNIL</sequence>
<dbReference type="ExpressionAtlas" id="A0A3L6DYZ0">
    <property type="expression patterns" value="differential"/>
</dbReference>
<feature type="repeat" description="PPR" evidence="4">
    <location>
        <begin position="245"/>
        <end position="279"/>
    </location>
</feature>
<evidence type="ECO:0000256" key="3">
    <source>
        <dbReference type="ARBA" id="ARBA00022946"/>
    </source>
</evidence>
<keyword evidence="2" id="KW-0677">Repeat</keyword>